<dbReference type="Gene3D" id="1.10.357.10">
    <property type="entry name" value="Tetracycline Repressor, domain 2"/>
    <property type="match status" value="1"/>
</dbReference>
<dbReference type="PRINTS" id="PR00455">
    <property type="entry name" value="HTHTETR"/>
</dbReference>
<protein>
    <submittedName>
        <fullName evidence="4">AcrR family transcriptional regulator</fullName>
    </submittedName>
</protein>
<keyword evidence="1 2" id="KW-0238">DNA-binding</keyword>
<dbReference type="PROSITE" id="PS50977">
    <property type="entry name" value="HTH_TETR_2"/>
    <property type="match status" value="1"/>
</dbReference>
<reference evidence="4 5" key="1">
    <citation type="submission" date="2020-08" db="EMBL/GenBank/DDBJ databases">
        <title>Sequencing the genomes of 1000 actinobacteria strains.</title>
        <authorList>
            <person name="Klenk H.-P."/>
        </authorList>
    </citation>
    <scope>NUCLEOTIDE SEQUENCE [LARGE SCALE GENOMIC DNA]</scope>
    <source>
        <strain evidence="4 5">DSM 22826</strain>
    </source>
</reference>
<dbReference type="InterPro" id="IPR001647">
    <property type="entry name" value="HTH_TetR"/>
</dbReference>
<dbReference type="Proteomes" id="UP000523000">
    <property type="component" value="Unassembled WGS sequence"/>
</dbReference>
<dbReference type="AlphaFoldDB" id="A0A839QMI6"/>
<evidence type="ECO:0000256" key="2">
    <source>
        <dbReference type="PROSITE-ProRule" id="PRU00335"/>
    </source>
</evidence>
<dbReference type="GO" id="GO:0003700">
    <property type="term" value="F:DNA-binding transcription factor activity"/>
    <property type="evidence" value="ECO:0007669"/>
    <property type="project" value="TreeGrafter"/>
</dbReference>
<feature type="DNA-binding region" description="H-T-H motif" evidence="2">
    <location>
        <begin position="24"/>
        <end position="43"/>
    </location>
</feature>
<sequence>MISSSAVPDAALRLLVDNGFDATSVDALAEAAGISRSTFFRRFGSKEEMVFADQEAIIHHLETVLATSSQPPLRAVVSAALAVFDQHTARPEAAALRHRLLQDVPALRDRELVSTHRYERAFSRFLADEDVSSRSSGRALAIGYAAAVVAVHNDHLRGWLKDNAPTHRIGLEADLEAFAGLFEARMLPAAPAKPPTPAAATVVVTVNGGGADTEAVLAQVRRALESQQGK</sequence>
<evidence type="ECO:0000313" key="4">
    <source>
        <dbReference type="EMBL" id="MBB2994422.1"/>
    </source>
</evidence>
<dbReference type="InterPro" id="IPR050109">
    <property type="entry name" value="HTH-type_TetR-like_transc_reg"/>
</dbReference>
<gene>
    <name evidence="4" type="ORF">E9229_000613</name>
</gene>
<dbReference type="PANTHER" id="PTHR30055:SF226">
    <property type="entry name" value="HTH-TYPE TRANSCRIPTIONAL REGULATOR PKSA"/>
    <property type="match status" value="1"/>
</dbReference>
<name>A0A839QMI6_9MICC</name>
<comment type="caution">
    <text evidence="4">The sequence shown here is derived from an EMBL/GenBank/DDBJ whole genome shotgun (WGS) entry which is preliminary data.</text>
</comment>
<dbReference type="SUPFAM" id="SSF46689">
    <property type="entry name" value="Homeodomain-like"/>
    <property type="match status" value="1"/>
</dbReference>
<evidence type="ECO:0000256" key="1">
    <source>
        <dbReference type="ARBA" id="ARBA00023125"/>
    </source>
</evidence>
<evidence type="ECO:0000313" key="5">
    <source>
        <dbReference type="Proteomes" id="UP000523000"/>
    </source>
</evidence>
<dbReference type="RefSeq" id="WP_183509794.1">
    <property type="nucleotide sequence ID" value="NZ_BAABGK010000025.1"/>
</dbReference>
<dbReference type="GO" id="GO:0000976">
    <property type="term" value="F:transcription cis-regulatory region binding"/>
    <property type="evidence" value="ECO:0007669"/>
    <property type="project" value="TreeGrafter"/>
</dbReference>
<keyword evidence="5" id="KW-1185">Reference proteome</keyword>
<organism evidence="4 5">
    <name type="scientific">Paeniglutamicibacter cryotolerans</name>
    <dbReference type="NCBI Taxonomy" id="670079"/>
    <lineage>
        <taxon>Bacteria</taxon>
        <taxon>Bacillati</taxon>
        <taxon>Actinomycetota</taxon>
        <taxon>Actinomycetes</taxon>
        <taxon>Micrococcales</taxon>
        <taxon>Micrococcaceae</taxon>
        <taxon>Paeniglutamicibacter</taxon>
    </lineage>
</organism>
<feature type="domain" description="HTH tetR-type" evidence="3">
    <location>
        <begin position="1"/>
        <end position="61"/>
    </location>
</feature>
<dbReference type="PANTHER" id="PTHR30055">
    <property type="entry name" value="HTH-TYPE TRANSCRIPTIONAL REGULATOR RUTR"/>
    <property type="match status" value="1"/>
</dbReference>
<evidence type="ECO:0000259" key="3">
    <source>
        <dbReference type="PROSITE" id="PS50977"/>
    </source>
</evidence>
<dbReference type="InterPro" id="IPR009057">
    <property type="entry name" value="Homeodomain-like_sf"/>
</dbReference>
<accession>A0A839QMI6</accession>
<dbReference type="EMBL" id="JACHVS010000001">
    <property type="protein sequence ID" value="MBB2994422.1"/>
    <property type="molecule type" value="Genomic_DNA"/>
</dbReference>
<dbReference type="Pfam" id="PF00440">
    <property type="entry name" value="TetR_N"/>
    <property type="match status" value="1"/>
</dbReference>
<proteinExistence type="predicted"/>